<dbReference type="Proteomes" id="UP000326979">
    <property type="component" value="Unassembled WGS sequence"/>
</dbReference>
<dbReference type="RefSeq" id="WP_152789444.1">
    <property type="nucleotide sequence ID" value="NZ_VJZE01000325.1"/>
</dbReference>
<dbReference type="Gene3D" id="3.30.559.30">
    <property type="entry name" value="Nonribosomal peptide synthetase, condensation domain"/>
    <property type="match status" value="1"/>
</dbReference>
<dbReference type="GO" id="GO:0044550">
    <property type="term" value="P:secondary metabolite biosynthetic process"/>
    <property type="evidence" value="ECO:0007669"/>
    <property type="project" value="TreeGrafter"/>
</dbReference>
<dbReference type="GO" id="GO:0043041">
    <property type="term" value="P:amino acid activation for nonribosomal peptide biosynthetic process"/>
    <property type="evidence" value="ECO:0007669"/>
    <property type="project" value="TreeGrafter"/>
</dbReference>
<evidence type="ECO:0000313" key="4">
    <source>
        <dbReference type="Proteomes" id="UP000326979"/>
    </source>
</evidence>
<evidence type="ECO:0000313" key="3">
    <source>
        <dbReference type="EMBL" id="MPY44459.1"/>
    </source>
</evidence>
<dbReference type="InterPro" id="IPR042099">
    <property type="entry name" value="ANL_N_sf"/>
</dbReference>
<dbReference type="InterPro" id="IPR001242">
    <property type="entry name" value="Condensation_dom"/>
</dbReference>
<dbReference type="EMBL" id="VJZE01000325">
    <property type="protein sequence ID" value="MPY44459.1"/>
    <property type="molecule type" value="Genomic_DNA"/>
</dbReference>
<dbReference type="SUPFAM" id="SSF52777">
    <property type="entry name" value="CoA-dependent acyltransferases"/>
    <property type="match status" value="2"/>
</dbReference>
<feature type="domain" description="Condensation" evidence="2">
    <location>
        <begin position="16"/>
        <end position="460"/>
    </location>
</feature>
<dbReference type="GO" id="GO:0005737">
    <property type="term" value="C:cytoplasm"/>
    <property type="evidence" value="ECO:0007669"/>
    <property type="project" value="TreeGrafter"/>
</dbReference>
<dbReference type="InterPro" id="IPR023213">
    <property type="entry name" value="CAT-like_dom_sf"/>
</dbReference>
<dbReference type="OrthoDB" id="2472181at2"/>
<evidence type="ECO:0000259" key="1">
    <source>
        <dbReference type="Pfam" id="PF00501"/>
    </source>
</evidence>
<dbReference type="GO" id="GO:0008610">
    <property type="term" value="P:lipid biosynthetic process"/>
    <property type="evidence" value="ECO:0007669"/>
    <property type="project" value="UniProtKB-ARBA"/>
</dbReference>
<accession>A0A5N8WAX1</accession>
<name>A0A5N8WAX1_9ACTN</name>
<dbReference type="PANTHER" id="PTHR45527:SF1">
    <property type="entry name" value="FATTY ACID SYNTHASE"/>
    <property type="match status" value="1"/>
</dbReference>
<proteinExistence type="predicted"/>
<dbReference type="Gene3D" id="3.40.50.12780">
    <property type="entry name" value="N-terminal domain of ligase-like"/>
    <property type="match status" value="1"/>
</dbReference>
<dbReference type="Pfam" id="PF00501">
    <property type="entry name" value="AMP-binding"/>
    <property type="match status" value="1"/>
</dbReference>
<dbReference type="PANTHER" id="PTHR45527">
    <property type="entry name" value="NONRIBOSOMAL PEPTIDE SYNTHETASE"/>
    <property type="match status" value="1"/>
</dbReference>
<dbReference type="GO" id="GO:0031177">
    <property type="term" value="F:phosphopantetheine binding"/>
    <property type="evidence" value="ECO:0007669"/>
    <property type="project" value="TreeGrafter"/>
</dbReference>
<reference evidence="3 4" key="1">
    <citation type="submission" date="2019-07" db="EMBL/GenBank/DDBJ databases">
        <title>New species of Amycolatopsis and Streptomyces.</title>
        <authorList>
            <person name="Duangmal K."/>
            <person name="Teo W.F.A."/>
            <person name="Lipun K."/>
        </authorList>
    </citation>
    <scope>NUCLEOTIDE SEQUENCE [LARGE SCALE GENOMIC DNA]</scope>
    <source>
        <strain evidence="3 4">TISTR 2346</strain>
    </source>
</reference>
<dbReference type="Gene3D" id="3.30.559.10">
    <property type="entry name" value="Chloramphenicol acetyltransferase-like domain"/>
    <property type="match status" value="1"/>
</dbReference>
<dbReference type="Pfam" id="PF00668">
    <property type="entry name" value="Condensation"/>
    <property type="match status" value="1"/>
</dbReference>
<feature type="non-terminal residue" evidence="3">
    <location>
        <position position="546"/>
    </location>
</feature>
<dbReference type="AlphaFoldDB" id="A0A5N8WAX1"/>
<dbReference type="SUPFAM" id="SSF56801">
    <property type="entry name" value="Acetyl-CoA synthetase-like"/>
    <property type="match status" value="1"/>
</dbReference>
<gene>
    <name evidence="3" type="ORF">FNH04_32495</name>
</gene>
<feature type="domain" description="AMP-dependent synthetase/ligase" evidence="1">
    <location>
        <begin position="484"/>
        <end position="546"/>
    </location>
</feature>
<organism evidence="3 4">
    <name type="scientific">Streptomyces phyllanthi</name>
    <dbReference type="NCBI Taxonomy" id="1803180"/>
    <lineage>
        <taxon>Bacteria</taxon>
        <taxon>Bacillati</taxon>
        <taxon>Actinomycetota</taxon>
        <taxon>Actinomycetes</taxon>
        <taxon>Kitasatosporales</taxon>
        <taxon>Streptomycetaceae</taxon>
        <taxon>Streptomyces</taxon>
    </lineage>
</organism>
<dbReference type="InterPro" id="IPR000873">
    <property type="entry name" value="AMP-dep_synth/lig_dom"/>
</dbReference>
<comment type="caution">
    <text evidence="3">The sequence shown here is derived from an EMBL/GenBank/DDBJ whole genome shotgun (WGS) entry which is preliminary data.</text>
</comment>
<sequence>MTAFDLTAQPSGGAIEDIYPLTGLQQGMLFHSRLAPGMGVYWIWMGLPLHGDLDPGVLRQAWELVFARHEVLRTGVVWEQVPVPMAVVSRSVPLPWQVIDLSGLDEDAQRRAIDDYLAADETTGADFAAPTLVRVALVRLGEDRHQLLWSYHHLLLDGWSSPAVIGEVLQAYQELVAGRQPILPDRRPFRDFVAWLLGQDQEEAKRYWREQLAGFTAPNALGVGHTTGETGRGTAWARLDKDAFARVAEFARRHRLTVNTVVQGAWAVLTARYAGTDDVVFGVTSSGRSGQLDGIESVIGLLMNTTPARIKVDPGQTVPQWLAAVQAEQVRGRRFEHTPLTDIQACSQVPAGQPLFETLFIFENYPAPGWNGGQGSPGTGGLRAGAVFHGRPQGNYPLTVAAGIGPVQELSIRLDYERDRFDPAAMERMAEHLATVLEAIATSTDQKVAELPVLTAAERVQVVADWNDTVAPLPGVGGAHDLVAERVRQHPDAVAVVCGSRLVTYGGLWERAGRFAGLLRAAGAGPESVVGLCLPRGIDLVAAVLG</sequence>
<evidence type="ECO:0000259" key="2">
    <source>
        <dbReference type="Pfam" id="PF00668"/>
    </source>
</evidence>
<dbReference type="GO" id="GO:0003824">
    <property type="term" value="F:catalytic activity"/>
    <property type="evidence" value="ECO:0007669"/>
    <property type="project" value="InterPro"/>
</dbReference>
<protein>
    <submittedName>
        <fullName evidence="3">AMP-binding protein</fullName>
    </submittedName>
</protein>
<dbReference type="CDD" id="cd19543">
    <property type="entry name" value="DCL_NRPS"/>
    <property type="match status" value="1"/>
</dbReference>
<keyword evidence="4" id="KW-1185">Reference proteome</keyword>